<dbReference type="Proteomes" id="UP001157961">
    <property type="component" value="Unassembled WGS sequence"/>
</dbReference>
<accession>A0ABY1NWI1</accession>
<evidence type="ECO:0000256" key="1">
    <source>
        <dbReference type="SAM" id="Phobius"/>
    </source>
</evidence>
<sequence>MLYLALRNARSLRGLDSEVLVKIVTLFLVGMAVLAMFGKLRFPGQKQLQSKKCANCGRFKIGKGPCPCRKDMG</sequence>
<reference evidence="2 3" key="1">
    <citation type="submission" date="2017-05" db="EMBL/GenBank/DDBJ databases">
        <authorList>
            <person name="Varghese N."/>
            <person name="Submissions S."/>
        </authorList>
    </citation>
    <scope>NUCLEOTIDE SEQUENCE [LARGE SCALE GENOMIC DNA]</scope>
    <source>
        <strain evidence="2 3">DSM 29734</strain>
    </source>
</reference>
<feature type="transmembrane region" description="Helical" evidence="1">
    <location>
        <begin position="20"/>
        <end position="42"/>
    </location>
</feature>
<gene>
    <name evidence="2" type="ORF">SAMN06265373_103483</name>
</gene>
<evidence type="ECO:0000313" key="2">
    <source>
        <dbReference type="EMBL" id="SMP20131.1"/>
    </source>
</evidence>
<keyword evidence="1" id="KW-0812">Transmembrane</keyword>
<keyword evidence="3" id="KW-1185">Reference proteome</keyword>
<proteinExistence type="predicted"/>
<dbReference type="EMBL" id="FXTY01000003">
    <property type="protein sequence ID" value="SMP20131.1"/>
    <property type="molecule type" value="Genomic_DNA"/>
</dbReference>
<organism evidence="2 3">
    <name type="scientific">Shimia sagamensis</name>
    <dbReference type="NCBI Taxonomy" id="1566352"/>
    <lineage>
        <taxon>Bacteria</taxon>
        <taxon>Pseudomonadati</taxon>
        <taxon>Pseudomonadota</taxon>
        <taxon>Alphaproteobacteria</taxon>
        <taxon>Rhodobacterales</taxon>
        <taxon>Roseobacteraceae</taxon>
    </lineage>
</organism>
<protein>
    <recommendedName>
        <fullName evidence="4">Short-chain dehydrogenase</fullName>
    </recommendedName>
</protein>
<name>A0ABY1NWI1_9RHOB</name>
<evidence type="ECO:0000313" key="3">
    <source>
        <dbReference type="Proteomes" id="UP001157961"/>
    </source>
</evidence>
<keyword evidence="1" id="KW-1133">Transmembrane helix</keyword>
<comment type="caution">
    <text evidence="2">The sequence shown here is derived from an EMBL/GenBank/DDBJ whole genome shotgun (WGS) entry which is preliminary data.</text>
</comment>
<evidence type="ECO:0008006" key="4">
    <source>
        <dbReference type="Google" id="ProtNLM"/>
    </source>
</evidence>
<keyword evidence="1" id="KW-0472">Membrane</keyword>